<dbReference type="OrthoDB" id="3173654at2"/>
<sequence length="253" mass="27619">MNLLRSFARNWAFFIGIVVVWQLVTAAVRSPFFPTPATIADHLGRLLLTDAVVHDILPSVGRILGGWLIAVAIGVTLGTALGLTKTGMAYVGSLFAFFRAIPPPALIPVFMILFGIDTTMKLATIVFGALWPVLLNTVDGVRSVDPVKTDIARAFRISPHLRLFMIVIPAALPKIFAGLRISLSIALLLMVVSEMVGVTNGIGYQLRYAQDQFSFPDMWAWVVLLGALGYVFNTLLLVLERSALHWQSDSNIS</sequence>
<keyword evidence="6 7" id="KW-0472">Membrane</keyword>
<keyword evidence="4 7" id="KW-0812">Transmembrane</keyword>
<dbReference type="InterPro" id="IPR035906">
    <property type="entry name" value="MetI-like_sf"/>
</dbReference>
<protein>
    <submittedName>
        <fullName evidence="9">ABC-type nitrate/sulfonate/bicarbonate transport system, permease component</fullName>
    </submittedName>
</protein>
<evidence type="ECO:0000313" key="10">
    <source>
        <dbReference type="Proteomes" id="UP000192674"/>
    </source>
</evidence>
<keyword evidence="5 7" id="KW-1133">Transmembrane helix</keyword>
<evidence type="ECO:0000256" key="5">
    <source>
        <dbReference type="ARBA" id="ARBA00022989"/>
    </source>
</evidence>
<dbReference type="Proteomes" id="UP000192674">
    <property type="component" value="Unassembled WGS sequence"/>
</dbReference>
<evidence type="ECO:0000259" key="8">
    <source>
        <dbReference type="PROSITE" id="PS50928"/>
    </source>
</evidence>
<dbReference type="RefSeq" id="WP_084434472.1">
    <property type="nucleotide sequence ID" value="NZ_FWXV01000017.1"/>
</dbReference>
<comment type="similarity">
    <text evidence="7">Belongs to the binding-protein-dependent transport system permease family.</text>
</comment>
<organism evidence="9 10">
    <name type="scientific">Kibdelosporangium aridum</name>
    <dbReference type="NCBI Taxonomy" id="2030"/>
    <lineage>
        <taxon>Bacteria</taxon>
        <taxon>Bacillati</taxon>
        <taxon>Actinomycetota</taxon>
        <taxon>Actinomycetes</taxon>
        <taxon>Pseudonocardiales</taxon>
        <taxon>Pseudonocardiaceae</taxon>
        <taxon>Kibdelosporangium</taxon>
    </lineage>
</organism>
<dbReference type="PROSITE" id="PS50928">
    <property type="entry name" value="ABC_TM1"/>
    <property type="match status" value="1"/>
</dbReference>
<evidence type="ECO:0000256" key="3">
    <source>
        <dbReference type="ARBA" id="ARBA00022475"/>
    </source>
</evidence>
<feature type="transmembrane region" description="Helical" evidence="7">
    <location>
        <begin position="96"/>
        <end position="116"/>
    </location>
</feature>
<dbReference type="PANTHER" id="PTHR30151">
    <property type="entry name" value="ALKANE SULFONATE ABC TRANSPORTER-RELATED, MEMBRANE SUBUNIT"/>
    <property type="match status" value="1"/>
</dbReference>
<feature type="domain" description="ABC transmembrane type-1" evidence="8">
    <location>
        <begin position="56"/>
        <end position="236"/>
    </location>
</feature>
<accession>A0A1W2FY14</accession>
<evidence type="ECO:0000313" key="9">
    <source>
        <dbReference type="EMBL" id="SMD26791.1"/>
    </source>
</evidence>
<dbReference type="GO" id="GO:0055085">
    <property type="term" value="P:transmembrane transport"/>
    <property type="evidence" value="ECO:0007669"/>
    <property type="project" value="InterPro"/>
</dbReference>
<feature type="transmembrane region" description="Helical" evidence="7">
    <location>
        <begin position="185"/>
        <end position="206"/>
    </location>
</feature>
<proteinExistence type="inferred from homology"/>
<name>A0A1W2FY14_KIBAR</name>
<keyword evidence="2 7" id="KW-0813">Transport</keyword>
<evidence type="ECO:0000256" key="7">
    <source>
        <dbReference type="RuleBase" id="RU363032"/>
    </source>
</evidence>
<evidence type="ECO:0000256" key="1">
    <source>
        <dbReference type="ARBA" id="ARBA00004651"/>
    </source>
</evidence>
<dbReference type="Gene3D" id="1.10.3720.10">
    <property type="entry name" value="MetI-like"/>
    <property type="match status" value="1"/>
</dbReference>
<feature type="transmembrane region" description="Helical" evidence="7">
    <location>
        <begin position="122"/>
        <end position="141"/>
    </location>
</feature>
<evidence type="ECO:0000256" key="2">
    <source>
        <dbReference type="ARBA" id="ARBA00022448"/>
    </source>
</evidence>
<dbReference type="GO" id="GO:0005886">
    <property type="term" value="C:plasma membrane"/>
    <property type="evidence" value="ECO:0007669"/>
    <property type="project" value="UniProtKB-SubCell"/>
</dbReference>
<evidence type="ECO:0000256" key="6">
    <source>
        <dbReference type="ARBA" id="ARBA00023136"/>
    </source>
</evidence>
<dbReference type="PANTHER" id="PTHR30151:SF0">
    <property type="entry name" value="ABC TRANSPORTER PERMEASE PROTEIN MJ0413-RELATED"/>
    <property type="match status" value="1"/>
</dbReference>
<feature type="transmembrane region" description="Helical" evidence="7">
    <location>
        <begin position="64"/>
        <end position="84"/>
    </location>
</feature>
<reference evidence="9 10" key="1">
    <citation type="submission" date="2017-04" db="EMBL/GenBank/DDBJ databases">
        <authorList>
            <person name="Afonso C.L."/>
            <person name="Miller P.J."/>
            <person name="Scott M.A."/>
            <person name="Spackman E."/>
            <person name="Goraichik I."/>
            <person name="Dimitrov K.M."/>
            <person name="Suarez D.L."/>
            <person name="Swayne D.E."/>
        </authorList>
    </citation>
    <scope>NUCLEOTIDE SEQUENCE [LARGE SCALE GENOMIC DNA]</scope>
    <source>
        <strain evidence="9 10">DSM 43828</strain>
    </source>
</reference>
<dbReference type="EMBL" id="FWXV01000017">
    <property type="protein sequence ID" value="SMD26791.1"/>
    <property type="molecule type" value="Genomic_DNA"/>
</dbReference>
<evidence type="ECO:0000256" key="4">
    <source>
        <dbReference type="ARBA" id="ARBA00022692"/>
    </source>
</evidence>
<dbReference type="AlphaFoldDB" id="A0A1W2FY14"/>
<dbReference type="SUPFAM" id="SSF161098">
    <property type="entry name" value="MetI-like"/>
    <property type="match status" value="1"/>
</dbReference>
<keyword evidence="10" id="KW-1185">Reference proteome</keyword>
<comment type="subcellular location">
    <subcellularLocation>
        <location evidence="1 7">Cell membrane</location>
        <topology evidence="1 7">Multi-pass membrane protein</topology>
    </subcellularLocation>
</comment>
<feature type="transmembrane region" description="Helical" evidence="7">
    <location>
        <begin position="218"/>
        <end position="239"/>
    </location>
</feature>
<keyword evidence="3" id="KW-1003">Cell membrane</keyword>
<dbReference type="InterPro" id="IPR000515">
    <property type="entry name" value="MetI-like"/>
</dbReference>
<dbReference type="Pfam" id="PF00528">
    <property type="entry name" value="BPD_transp_1"/>
    <property type="match status" value="1"/>
</dbReference>
<gene>
    <name evidence="9" type="ORF">SAMN05661093_10378</name>
</gene>
<dbReference type="CDD" id="cd06261">
    <property type="entry name" value="TM_PBP2"/>
    <property type="match status" value="1"/>
</dbReference>